<evidence type="ECO:0000256" key="5">
    <source>
        <dbReference type="ARBA" id="ARBA00038344"/>
    </source>
</evidence>
<keyword evidence="3" id="KW-0677">Repeat</keyword>
<evidence type="ECO:0000256" key="7">
    <source>
        <dbReference type="SAM" id="MobiDB-lite"/>
    </source>
</evidence>
<dbReference type="FunCoup" id="A0A6P9ABB3">
    <property type="interactions" value="590"/>
</dbReference>
<dbReference type="InterPro" id="IPR019775">
    <property type="entry name" value="WD40_repeat_CS"/>
</dbReference>
<proteinExistence type="inferred from homology"/>
<dbReference type="PRINTS" id="PR00320">
    <property type="entry name" value="GPROTEINBRPT"/>
</dbReference>
<organism evidence="9">
    <name type="scientific">Thrips palmi</name>
    <name type="common">Melon thrips</name>
    <dbReference type="NCBI Taxonomy" id="161013"/>
    <lineage>
        <taxon>Eukaryota</taxon>
        <taxon>Metazoa</taxon>
        <taxon>Ecdysozoa</taxon>
        <taxon>Arthropoda</taxon>
        <taxon>Hexapoda</taxon>
        <taxon>Insecta</taxon>
        <taxon>Pterygota</taxon>
        <taxon>Neoptera</taxon>
        <taxon>Paraneoptera</taxon>
        <taxon>Thysanoptera</taxon>
        <taxon>Terebrantia</taxon>
        <taxon>Thripoidea</taxon>
        <taxon>Thripidae</taxon>
        <taxon>Thrips</taxon>
    </lineage>
</organism>
<feature type="region of interest" description="Disordered" evidence="7">
    <location>
        <begin position="186"/>
        <end position="218"/>
    </location>
</feature>
<feature type="compositionally biased region" description="Basic and acidic residues" evidence="7">
    <location>
        <begin position="769"/>
        <end position="778"/>
    </location>
</feature>
<dbReference type="PROSITE" id="PS00678">
    <property type="entry name" value="WD_REPEATS_1"/>
    <property type="match status" value="2"/>
</dbReference>
<dbReference type="InParanoid" id="A0A6P9ABB3"/>
<dbReference type="RefSeq" id="XP_034254765.1">
    <property type="nucleotide sequence ID" value="XM_034398874.1"/>
</dbReference>
<feature type="repeat" description="WD" evidence="6">
    <location>
        <begin position="94"/>
        <end position="135"/>
    </location>
</feature>
<dbReference type="InterPro" id="IPR015943">
    <property type="entry name" value="WD40/YVTN_repeat-like_dom_sf"/>
</dbReference>
<feature type="compositionally biased region" description="Polar residues" evidence="7">
    <location>
        <begin position="655"/>
        <end position="668"/>
    </location>
</feature>
<feature type="compositionally biased region" description="Low complexity" evidence="7">
    <location>
        <begin position="860"/>
        <end position="880"/>
    </location>
</feature>
<evidence type="ECO:0000256" key="6">
    <source>
        <dbReference type="PROSITE-ProRule" id="PRU00221"/>
    </source>
</evidence>
<dbReference type="GO" id="GO:0043161">
    <property type="term" value="P:proteasome-mediated ubiquitin-dependent protein catabolic process"/>
    <property type="evidence" value="ECO:0007669"/>
    <property type="project" value="TreeGrafter"/>
</dbReference>
<sequence length="911" mass="100021">MNIVDALNVREQGKRTWSDYRIALRRLKCHDYDEFRGIVPSTEGPDFNPEPPVFACTFCTTPKNEHLLALANEDGKIALQNTNLRSDHNPFEGHQAHHNAIFDIAWAPGEMKLVSASGDHTAVLWDVQESGNFQEVARFHAHTRSVKTVAFPHDDKMMFATGARDGVIMLWDTRIQRNQLAIRPDNFISNSHSAPGTPGNTSGGRNRRTKPTPSRASSITGLAFQDAHSLISCGAGDGKVKVWDIRKSYSTYRREPQPQYSMSTPNGSGRSGFTCLALDPSRLKLYASCMDNTIYCYNVSTYEEQPVSLFKGHKNSTFYVKACLSPDGRYLLSGSSDEHAYIWDTSSKKGEVYLPIVKLVGHNAEVTSVAWCPIGEVKIVTCSDDARHCMWRVGQEFRGDNHQVELHGWAEDFADGRSEADPSTPATPITPSFTSWRRWTPCVQRTPDNEVEQPSAPCTQCHRLSTPCLRCIATRAPLPLSAPHGSKKRLEVLWEEDSSCPECVKEARPILNQVPDNVAGPGRGARRLFSPARKHSADEVDLADTLGQSPSKKPHMEPIGSLKRPHPDDAASSSCPSSPKKHCTLLDTATARRTSPRKRCHPSEMMSPQKKFKVNENASCSKDETSAVGSGVTAEASHQVSSFCSPKKDKKTSSVEDQNVLPGSSSSPRKPLDTPSKRRISDRRTDSPHKRLPHNDDLQGIGKIEDAVSQTTQIVPKKLCARHSRMGFNSPTLNLPNYVLDGTSPHHRCSPGVHHKENVDWLTRLRRERNSTDKKEPESASDQDAVVHSSNSRRTPSQTTPGKGAPSRATPARASLSRVTPAKSSSRTTPGKGSSSRMAPVTPGSSQSASTQTNRKTPSRRSSNSDPSASGSSSNGASTSLLKFFRVSDKSKEQQCSRVNPPAKPFTSVVS</sequence>
<dbReference type="GeneID" id="117653287"/>
<feature type="compositionally biased region" description="Polar residues" evidence="7">
    <location>
        <begin position="187"/>
        <end position="204"/>
    </location>
</feature>
<keyword evidence="8" id="KW-1185">Reference proteome</keyword>
<dbReference type="InterPro" id="IPR036322">
    <property type="entry name" value="WD40_repeat_dom_sf"/>
</dbReference>
<feature type="region of interest" description="Disordered" evidence="7">
    <location>
        <begin position="769"/>
        <end position="911"/>
    </location>
</feature>
<dbReference type="InterPro" id="IPR020472">
    <property type="entry name" value="WD40_PAC1"/>
</dbReference>
<feature type="compositionally biased region" description="Polar residues" evidence="7">
    <location>
        <begin position="822"/>
        <end position="856"/>
    </location>
</feature>
<evidence type="ECO:0000256" key="2">
    <source>
        <dbReference type="ARBA" id="ARBA00022574"/>
    </source>
</evidence>
<comment type="similarity">
    <text evidence="5">Belongs to the WD repeat cdt2 family.</text>
</comment>
<protein>
    <submittedName>
        <fullName evidence="9">Protein lethal(2)denticleless</fullName>
    </submittedName>
</protein>
<name>A0A6P9ABB3_THRPL</name>
<dbReference type="PANTHER" id="PTHR22852:SF0">
    <property type="entry name" value="DENTICLELESS PROTEIN HOMOLOG"/>
    <property type="match status" value="1"/>
</dbReference>
<dbReference type="OrthoDB" id="2096344at2759"/>
<dbReference type="GO" id="GO:0005634">
    <property type="term" value="C:nucleus"/>
    <property type="evidence" value="ECO:0007669"/>
    <property type="project" value="TreeGrafter"/>
</dbReference>
<feature type="compositionally biased region" description="Basic and acidic residues" evidence="7">
    <location>
        <begin position="886"/>
        <end position="895"/>
    </location>
</feature>
<evidence type="ECO:0000313" key="9">
    <source>
        <dbReference type="RefSeq" id="XP_034254765.1"/>
    </source>
</evidence>
<feature type="region of interest" description="Disordered" evidence="7">
    <location>
        <begin position="513"/>
        <end position="701"/>
    </location>
</feature>
<dbReference type="KEGG" id="tpal:117653287"/>
<accession>A0A6P9ABB3</accession>
<feature type="repeat" description="WD" evidence="6">
    <location>
        <begin position="139"/>
        <end position="174"/>
    </location>
</feature>
<keyword evidence="4" id="KW-0833">Ubl conjugation pathway</keyword>
<gene>
    <name evidence="9" type="primary">LOC117653287</name>
</gene>
<dbReference type="Gene3D" id="2.130.10.10">
    <property type="entry name" value="YVTN repeat-like/Quinoprotein amine dehydrogenase"/>
    <property type="match status" value="2"/>
</dbReference>
<evidence type="ECO:0000313" key="8">
    <source>
        <dbReference type="Proteomes" id="UP000515158"/>
    </source>
</evidence>
<dbReference type="SUPFAM" id="SSF50978">
    <property type="entry name" value="WD40 repeat-like"/>
    <property type="match status" value="1"/>
</dbReference>
<dbReference type="GO" id="GO:0007095">
    <property type="term" value="P:mitotic G2 DNA damage checkpoint signaling"/>
    <property type="evidence" value="ECO:0007669"/>
    <property type="project" value="TreeGrafter"/>
</dbReference>
<dbReference type="GO" id="GO:0030674">
    <property type="term" value="F:protein-macromolecule adaptor activity"/>
    <property type="evidence" value="ECO:0007669"/>
    <property type="project" value="TreeGrafter"/>
</dbReference>
<keyword evidence="2 6" id="KW-0853">WD repeat</keyword>
<feature type="compositionally biased region" description="Basic and acidic residues" evidence="7">
    <location>
        <begin position="682"/>
        <end position="697"/>
    </location>
</feature>
<dbReference type="SMART" id="SM00320">
    <property type="entry name" value="WD40"/>
    <property type="match status" value="6"/>
</dbReference>
<dbReference type="PROSITE" id="PS50294">
    <property type="entry name" value="WD_REPEATS_REGION"/>
    <property type="match status" value="3"/>
</dbReference>
<evidence type="ECO:0000256" key="1">
    <source>
        <dbReference type="ARBA" id="ARBA00004906"/>
    </source>
</evidence>
<reference evidence="9" key="1">
    <citation type="submission" date="2025-08" db="UniProtKB">
        <authorList>
            <consortium name="RefSeq"/>
        </authorList>
    </citation>
    <scope>IDENTIFICATION</scope>
    <source>
        <tissue evidence="9">Total insect</tissue>
    </source>
</reference>
<feature type="repeat" description="WD" evidence="6">
    <location>
        <begin position="212"/>
        <end position="253"/>
    </location>
</feature>
<dbReference type="InterPro" id="IPR001680">
    <property type="entry name" value="WD40_rpt"/>
</dbReference>
<dbReference type="PANTHER" id="PTHR22852">
    <property type="entry name" value="LETHAL 2 DENTICLELESS PROTEIN RETINOIC ACID-REGULATED NUCLEAR MATRIX-ASSOCIATED PROTEIN"/>
    <property type="match status" value="1"/>
</dbReference>
<comment type="pathway">
    <text evidence="1">Protein modification; protein ubiquitination.</text>
</comment>
<feature type="compositionally biased region" description="Polar residues" evidence="7">
    <location>
        <begin position="788"/>
        <end position="801"/>
    </location>
</feature>
<dbReference type="InterPro" id="IPR051865">
    <property type="entry name" value="WD-repeat_CDT2_adapter"/>
</dbReference>
<dbReference type="AlphaFoldDB" id="A0A6P9ABB3"/>
<dbReference type="Proteomes" id="UP000515158">
    <property type="component" value="Unplaced"/>
</dbReference>
<evidence type="ECO:0000256" key="3">
    <source>
        <dbReference type="ARBA" id="ARBA00022737"/>
    </source>
</evidence>
<dbReference type="PROSITE" id="PS50082">
    <property type="entry name" value="WD_REPEATS_2"/>
    <property type="match status" value="4"/>
</dbReference>
<dbReference type="Pfam" id="PF00400">
    <property type="entry name" value="WD40"/>
    <property type="match status" value="5"/>
</dbReference>
<feature type="repeat" description="WD" evidence="6">
    <location>
        <begin position="324"/>
        <end position="347"/>
    </location>
</feature>
<evidence type="ECO:0000256" key="4">
    <source>
        <dbReference type="ARBA" id="ARBA00022786"/>
    </source>
</evidence>